<dbReference type="OrthoDB" id="3067443at2759"/>
<evidence type="ECO:0000313" key="5">
    <source>
        <dbReference type="EMBL" id="USW55973.1"/>
    </source>
</evidence>
<feature type="region of interest" description="Disordered" evidence="2">
    <location>
        <begin position="420"/>
        <end position="584"/>
    </location>
</feature>
<name>A0A9Q9AZB2_9PEZI</name>
<dbReference type="Proteomes" id="UP001056384">
    <property type="component" value="Chromosome 8"/>
</dbReference>
<organism evidence="5 6">
    <name type="scientific">Septoria linicola</name>
    <dbReference type="NCBI Taxonomy" id="215465"/>
    <lineage>
        <taxon>Eukaryota</taxon>
        <taxon>Fungi</taxon>
        <taxon>Dikarya</taxon>
        <taxon>Ascomycota</taxon>
        <taxon>Pezizomycotina</taxon>
        <taxon>Dothideomycetes</taxon>
        <taxon>Dothideomycetidae</taxon>
        <taxon>Mycosphaerellales</taxon>
        <taxon>Mycosphaerellaceae</taxon>
        <taxon>Septoria</taxon>
    </lineage>
</organism>
<proteinExistence type="predicted"/>
<dbReference type="AlphaFoldDB" id="A0A9Q9AZB2"/>
<protein>
    <recommendedName>
        <fullName evidence="7">DUF2786 domain-containing protein</fullName>
    </recommendedName>
</protein>
<dbReference type="InterPro" id="IPR024498">
    <property type="entry name" value="DUF2786"/>
</dbReference>
<feature type="compositionally biased region" description="Acidic residues" evidence="2">
    <location>
        <begin position="133"/>
        <end position="161"/>
    </location>
</feature>
<dbReference type="Pfam" id="PF10979">
    <property type="entry name" value="DUF2786"/>
    <property type="match status" value="1"/>
</dbReference>
<feature type="compositionally biased region" description="Acidic residues" evidence="2">
    <location>
        <begin position="477"/>
        <end position="511"/>
    </location>
</feature>
<reference evidence="5" key="1">
    <citation type="submission" date="2022-06" db="EMBL/GenBank/DDBJ databases">
        <title>Complete genome sequences of two strains of the flax pathogen Septoria linicola.</title>
        <authorList>
            <person name="Lapalu N."/>
            <person name="Simon A."/>
            <person name="Demenou B."/>
            <person name="Paumier D."/>
            <person name="Guillot M.-P."/>
            <person name="Gout L."/>
            <person name="Valade R."/>
        </authorList>
    </citation>
    <scope>NUCLEOTIDE SEQUENCE</scope>
    <source>
        <strain evidence="5">SE15195</strain>
    </source>
</reference>
<evidence type="ECO:0000256" key="1">
    <source>
        <dbReference type="SAM" id="Coils"/>
    </source>
</evidence>
<evidence type="ECO:0000256" key="2">
    <source>
        <dbReference type="SAM" id="MobiDB-lite"/>
    </source>
</evidence>
<dbReference type="EMBL" id="CP099425">
    <property type="protein sequence ID" value="USW55973.1"/>
    <property type="molecule type" value="Genomic_DNA"/>
</dbReference>
<dbReference type="InterPro" id="IPR055592">
    <property type="entry name" value="DUF7168"/>
</dbReference>
<evidence type="ECO:0000313" key="6">
    <source>
        <dbReference type="Proteomes" id="UP001056384"/>
    </source>
</evidence>
<feature type="compositionally biased region" description="Polar residues" evidence="2">
    <location>
        <begin position="557"/>
        <end position="568"/>
    </location>
</feature>
<feature type="domain" description="DUF2786" evidence="3">
    <location>
        <begin position="209"/>
        <end position="248"/>
    </location>
</feature>
<gene>
    <name evidence="5" type="ORF">Slin15195_G092920</name>
</gene>
<feature type="compositionally biased region" description="Polar residues" evidence="2">
    <location>
        <begin position="525"/>
        <end position="535"/>
    </location>
</feature>
<feature type="region of interest" description="Disordered" evidence="2">
    <location>
        <begin position="127"/>
        <end position="179"/>
    </location>
</feature>
<evidence type="ECO:0000259" key="3">
    <source>
        <dbReference type="Pfam" id="PF10979"/>
    </source>
</evidence>
<feature type="region of interest" description="Disordered" evidence="2">
    <location>
        <begin position="624"/>
        <end position="656"/>
    </location>
</feature>
<dbReference type="Pfam" id="PF23771">
    <property type="entry name" value="DUF7168"/>
    <property type="match status" value="1"/>
</dbReference>
<evidence type="ECO:0008006" key="7">
    <source>
        <dbReference type="Google" id="ProtNLM"/>
    </source>
</evidence>
<feature type="domain" description="DUF7168" evidence="4">
    <location>
        <begin position="269"/>
        <end position="391"/>
    </location>
</feature>
<feature type="compositionally biased region" description="Basic and acidic residues" evidence="2">
    <location>
        <begin position="538"/>
        <end position="551"/>
    </location>
</feature>
<sequence length="656" mass="72018">MATTTQPVAQQALIDAAVQATLSDLGFLSAESQDSLRERVTRAVEQASTAAREKSVSHYIAVKQAGLEATDRKTKAKEEEAKLKIARAEQEESLAQWKARTAEGIIEPFPENLALISAGFRATFTGTAPGADDTLEDPDDDCEEEVDSDDDQDVTMGENDEPPALTKRKNRARKGPKLGTPPLYKATVIESADNNMIVEASTADIDENVLDRMKKCLALGNHPDTPEREATRALHVASRLMKQYNVTQAEVLAHATPEQRAQLGGHSKVSIERNDGNKTKSVQQQVYVGPLMIAMDTFFGTKSFTTKIWTSRHPVKKGLHITFHGVASNTVAAAMAFEMVHNLMVEWARKHKGVVGRSSYCLGICDELTRAAEQEKRDEMERAKEAEARALAFRLRAEAAQREAELNRLAGPVVDLTGSEQILPQKATVEDEEEEGGTAGEAPSPLPSASSMPTAGGTSPRLDLDDDECSLDSFYSIEDDDSLTDDGDNGVIISDDEAYVDADVDDDDEGVELPADNSDFWNDLCPTTTSKQNPAYHNAHDGRQNDDEMPTKPDNAANRNDSVEPNAQTDEEDSAPTFAGPSQLILWREKESQIADDVLKNMGIKLRSGRKRKWKEFDQEARKVGRADGKKIRPRMRTLKDSSSVGQDNEDEEMCL</sequence>
<feature type="coiled-coil region" evidence="1">
    <location>
        <begin position="369"/>
        <end position="403"/>
    </location>
</feature>
<feature type="compositionally biased region" description="Basic residues" evidence="2">
    <location>
        <begin position="166"/>
        <end position="176"/>
    </location>
</feature>
<feature type="compositionally biased region" description="Low complexity" evidence="2">
    <location>
        <begin position="440"/>
        <end position="455"/>
    </location>
</feature>
<keyword evidence="1" id="KW-0175">Coiled coil</keyword>
<accession>A0A9Q9AZB2</accession>
<evidence type="ECO:0000259" key="4">
    <source>
        <dbReference type="Pfam" id="PF23771"/>
    </source>
</evidence>
<keyword evidence="6" id="KW-1185">Reference proteome</keyword>